<dbReference type="GO" id="GO:0005737">
    <property type="term" value="C:cytoplasm"/>
    <property type="evidence" value="ECO:0007669"/>
    <property type="project" value="TreeGrafter"/>
</dbReference>
<dbReference type="GO" id="GO:0004029">
    <property type="term" value="F:aldehyde dehydrogenase (NAD+) activity"/>
    <property type="evidence" value="ECO:0007669"/>
    <property type="project" value="TreeGrafter"/>
</dbReference>
<reference evidence="3 4" key="1">
    <citation type="submission" date="2012-06" db="EMBL/GenBank/DDBJ databases">
        <title>Complete sequence of chromosome of Mycobacterium chubuense NBB4.</title>
        <authorList>
            <consortium name="US DOE Joint Genome Institute"/>
            <person name="Lucas S."/>
            <person name="Han J."/>
            <person name="Lapidus A."/>
            <person name="Cheng J.-F."/>
            <person name="Goodwin L."/>
            <person name="Pitluck S."/>
            <person name="Peters L."/>
            <person name="Mikhailova N."/>
            <person name="Teshima H."/>
            <person name="Detter J.C."/>
            <person name="Han C."/>
            <person name="Tapia R."/>
            <person name="Land M."/>
            <person name="Hauser L."/>
            <person name="Kyrpides N."/>
            <person name="Ivanova N."/>
            <person name="Pagani I."/>
            <person name="Mattes T."/>
            <person name="Holmes A."/>
            <person name="Rutledge P."/>
            <person name="Paulsen I."/>
            <person name="Coleman N."/>
            <person name="Woyke T."/>
        </authorList>
    </citation>
    <scope>NUCLEOTIDE SEQUENCE [LARGE SCALE GENOMIC DNA]</scope>
    <source>
        <strain evidence="3 4">NBB4</strain>
    </source>
</reference>
<sequence>MAPGGRGGGELDIAVTGATGYVGAHTVRALLAAGHHVRVLVPPAEATAGVLDRLRAAGPLTVTAGDVRSGATVEAFLAGADALVHAAGVVGTDERRVRLMWDINAYATEAILTRAVELGLDPVLTVSSYSALFPPQNGVISPETPTASGRSAYAKTKGYADRVARRLQNAGAPVVVTYPSSVVGPAFGTAPGVTERGWAPIVRWAVAPRLRGGMQMIDVRDVADVHVRAMRPGRGPRRYVCGGELLTFDGMIDALERGLGRRIRRVPVPGRALLGLGRASDLAARVVALPDGLSYEAAMLLLAATPTDDSATLRELEMTWRPPQDAIAESVRVRGAPAGADAGRQQLGDPIP</sequence>
<dbReference type="InterPro" id="IPR036291">
    <property type="entry name" value="NAD(P)-bd_dom_sf"/>
</dbReference>
<feature type="region of interest" description="Disordered" evidence="1">
    <location>
        <begin position="333"/>
        <end position="352"/>
    </location>
</feature>
<dbReference type="InterPro" id="IPR051783">
    <property type="entry name" value="NAD(P)-dependent_oxidoreduct"/>
</dbReference>
<dbReference type="Proteomes" id="UP000006057">
    <property type="component" value="Chromosome"/>
</dbReference>
<dbReference type="HOGENOM" id="CLU_007383_6_0_11"/>
<evidence type="ECO:0000313" key="3">
    <source>
        <dbReference type="EMBL" id="AFM15982.1"/>
    </source>
</evidence>
<protein>
    <submittedName>
        <fullName evidence="3">Nucleoside-diphosphate-sugar epimerase</fullName>
    </submittedName>
</protein>
<dbReference type="Gene3D" id="3.40.50.720">
    <property type="entry name" value="NAD(P)-binding Rossmann-like Domain"/>
    <property type="match status" value="1"/>
</dbReference>
<name>I4BFC5_MYCCN</name>
<dbReference type="PATRIC" id="fig|710421.3.peg.1184"/>
<dbReference type="PANTHER" id="PTHR48079:SF6">
    <property type="entry name" value="NAD(P)-BINDING DOMAIN-CONTAINING PROTEIN-RELATED"/>
    <property type="match status" value="1"/>
</dbReference>
<keyword evidence="4" id="KW-1185">Reference proteome</keyword>
<dbReference type="KEGG" id="mcb:Mycch_1174"/>
<dbReference type="InterPro" id="IPR001509">
    <property type="entry name" value="Epimerase_deHydtase"/>
</dbReference>
<dbReference type="AlphaFoldDB" id="I4BFC5"/>
<evidence type="ECO:0000256" key="1">
    <source>
        <dbReference type="SAM" id="MobiDB-lite"/>
    </source>
</evidence>
<dbReference type="Pfam" id="PF01370">
    <property type="entry name" value="Epimerase"/>
    <property type="match status" value="1"/>
</dbReference>
<proteinExistence type="predicted"/>
<gene>
    <name evidence="3" type="ordered locus">Mycch_1174</name>
</gene>
<accession>I4BFC5</accession>
<evidence type="ECO:0000259" key="2">
    <source>
        <dbReference type="Pfam" id="PF01370"/>
    </source>
</evidence>
<organism evidence="3 4">
    <name type="scientific">Mycolicibacterium chubuense (strain NBB4)</name>
    <name type="common">Mycobacterium chubuense</name>
    <dbReference type="NCBI Taxonomy" id="710421"/>
    <lineage>
        <taxon>Bacteria</taxon>
        <taxon>Bacillati</taxon>
        <taxon>Actinomycetota</taxon>
        <taxon>Actinomycetes</taxon>
        <taxon>Mycobacteriales</taxon>
        <taxon>Mycobacteriaceae</taxon>
        <taxon>Mycolicibacterium</taxon>
    </lineage>
</organism>
<dbReference type="PANTHER" id="PTHR48079">
    <property type="entry name" value="PROTEIN YEEZ"/>
    <property type="match status" value="1"/>
</dbReference>
<feature type="domain" description="NAD-dependent epimerase/dehydratase" evidence="2">
    <location>
        <begin position="13"/>
        <end position="242"/>
    </location>
</feature>
<dbReference type="STRING" id="710421.Mycch_1174"/>
<dbReference type="EMBL" id="CP003053">
    <property type="protein sequence ID" value="AFM15982.1"/>
    <property type="molecule type" value="Genomic_DNA"/>
</dbReference>
<dbReference type="eggNOG" id="COG0451">
    <property type="taxonomic scope" value="Bacteria"/>
</dbReference>
<dbReference type="SUPFAM" id="SSF51735">
    <property type="entry name" value="NAD(P)-binding Rossmann-fold domains"/>
    <property type="match status" value="1"/>
</dbReference>
<evidence type="ECO:0000313" key="4">
    <source>
        <dbReference type="Proteomes" id="UP000006057"/>
    </source>
</evidence>